<dbReference type="InterPro" id="IPR001293">
    <property type="entry name" value="Znf_TRAF"/>
</dbReference>
<dbReference type="SUPFAM" id="SSF49599">
    <property type="entry name" value="TRAF domain-like"/>
    <property type="match status" value="1"/>
</dbReference>
<comment type="caution">
    <text evidence="6">The sequence shown here is derived from an EMBL/GenBank/DDBJ whole genome shotgun (WGS) entry which is preliminary data.</text>
</comment>
<dbReference type="FunFam" id="3.30.40.10:FF:000356">
    <property type="entry name" value="TNF receptor-associated factor"/>
    <property type="match status" value="1"/>
</dbReference>
<dbReference type="GO" id="GO:0008270">
    <property type="term" value="F:zinc ion binding"/>
    <property type="evidence" value="ECO:0007669"/>
    <property type="project" value="UniProtKB-KW"/>
</dbReference>
<name>A0A212C4J2_CEREH</name>
<evidence type="ECO:0000313" key="6">
    <source>
        <dbReference type="EMBL" id="OWK00907.1"/>
    </source>
</evidence>
<evidence type="ECO:0000256" key="1">
    <source>
        <dbReference type="ARBA" id="ARBA00022723"/>
    </source>
</evidence>
<accession>A0A212C4J2</accession>
<dbReference type="EMBL" id="MKHE01000030">
    <property type="protein sequence ID" value="OWK00907.1"/>
    <property type="molecule type" value="Genomic_DNA"/>
</dbReference>
<dbReference type="Proteomes" id="UP000242450">
    <property type="component" value="Chromosome 30"/>
</dbReference>
<dbReference type="Gene3D" id="3.30.40.10">
    <property type="entry name" value="Zinc/RING finger domain, C3HC4 (zinc finger)"/>
    <property type="match status" value="1"/>
</dbReference>
<dbReference type="PROSITE" id="PS50145">
    <property type="entry name" value="ZF_TRAF"/>
    <property type="match status" value="1"/>
</dbReference>
<feature type="zinc finger region" description="TRAF-type" evidence="4">
    <location>
        <begin position="67"/>
        <end position="123"/>
    </location>
</feature>
<evidence type="ECO:0000256" key="3">
    <source>
        <dbReference type="ARBA" id="ARBA00022833"/>
    </source>
</evidence>
<keyword evidence="2 4" id="KW-0863">Zinc-finger</keyword>
<dbReference type="OrthoDB" id="1737200at2759"/>
<evidence type="ECO:0000256" key="2">
    <source>
        <dbReference type="ARBA" id="ARBA00022771"/>
    </source>
</evidence>
<dbReference type="InterPro" id="IPR013083">
    <property type="entry name" value="Znf_RING/FYVE/PHD"/>
</dbReference>
<evidence type="ECO:0000259" key="5">
    <source>
        <dbReference type="PROSITE" id="PS50145"/>
    </source>
</evidence>
<evidence type="ECO:0000256" key="4">
    <source>
        <dbReference type="PROSITE-ProRule" id="PRU00207"/>
    </source>
</evidence>
<keyword evidence="7" id="KW-1185">Reference proteome</keyword>
<evidence type="ECO:0000313" key="7">
    <source>
        <dbReference type="Proteomes" id="UP000242450"/>
    </source>
</evidence>
<keyword evidence="1 4" id="KW-0479">Metal-binding</keyword>
<reference evidence="6 7" key="1">
    <citation type="journal article" date="2018" name="Mol. Genet. Genomics">
        <title>The red deer Cervus elaphus genome CerEla1.0: sequencing, annotating, genes, and chromosomes.</title>
        <authorList>
            <person name="Bana N.A."/>
            <person name="Nyiri A."/>
            <person name="Nagy J."/>
            <person name="Frank K."/>
            <person name="Nagy T."/>
            <person name="Steger V."/>
            <person name="Schiller M."/>
            <person name="Lakatos P."/>
            <person name="Sugar L."/>
            <person name="Horn P."/>
            <person name="Barta E."/>
            <person name="Orosz L."/>
        </authorList>
    </citation>
    <scope>NUCLEOTIDE SEQUENCE [LARGE SCALE GENOMIC DNA]</scope>
    <source>
        <strain evidence="6">Hungarian</strain>
    </source>
</reference>
<dbReference type="AlphaFoldDB" id="A0A212C4J2"/>
<organism evidence="6 7">
    <name type="scientific">Cervus elaphus hippelaphus</name>
    <name type="common">European red deer</name>
    <dbReference type="NCBI Taxonomy" id="46360"/>
    <lineage>
        <taxon>Eukaryota</taxon>
        <taxon>Metazoa</taxon>
        <taxon>Chordata</taxon>
        <taxon>Craniata</taxon>
        <taxon>Vertebrata</taxon>
        <taxon>Euteleostomi</taxon>
        <taxon>Mammalia</taxon>
        <taxon>Eutheria</taxon>
        <taxon>Laurasiatheria</taxon>
        <taxon>Artiodactyla</taxon>
        <taxon>Ruminantia</taxon>
        <taxon>Pecora</taxon>
        <taxon>Cervidae</taxon>
        <taxon>Cervinae</taxon>
        <taxon>Cervus</taxon>
    </lineage>
</organism>
<sequence length="150" mass="17149">MPRLFWGDTRTPSSALPVRAWAVLEGKLPGASPQQRSERAFERLLPFSRGKMPYCKKDVVVISLQNHEENVCSGYPVSCPNKCLQIIPRTEVDEPLAMCPEAERDCPFKGWVCTPKDKRGNLQDHERSALRDHRLLVSFRKELPTRGKDF</sequence>
<proteinExistence type="predicted"/>
<keyword evidence="3 4" id="KW-0862">Zinc</keyword>
<dbReference type="Pfam" id="PF02176">
    <property type="entry name" value="zf-TRAF"/>
    <property type="match status" value="1"/>
</dbReference>
<feature type="domain" description="TRAF-type" evidence="5">
    <location>
        <begin position="67"/>
        <end position="123"/>
    </location>
</feature>
<gene>
    <name evidence="6" type="ORF">Celaphus_00016491</name>
</gene>
<protein>
    <recommendedName>
        <fullName evidence="5">TRAF-type domain-containing protein</fullName>
    </recommendedName>
</protein>